<organism evidence="2 3">
    <name type="scientific">Hartmannibacter diazotrophicus</name>
    <dbReference type="NCBI Taxonomy" id="1482074"/>
    <lineage>
        <taxon>Bacteria</taxon>
        <taxon>Pseudomonadati</taxon>
        <taxon>Pseudomonadota</taxon>
        <taxon>Alphaproteobacteria</taxon>
        <taxon>Hyphomicrobiales</taxon>
        <taxon>Pleomorphomonadaceae</taxon>
        <taxon>Hartmannibacter</taxon>
    </lineage>
</organism>
<feature type="transmembrane region" description="Helical" evidence="1">
    <location>
        <begin position="102"/>
        <end position="124"/>
    </location>
</feature>
<feature type="transmembrane region" description="Helical" evidence="1">
    <location>
        <begin position="136"/>
        <end position="156"/>
    </location>
</feature>
<dbReference type="Gene3D" id="1.20.1740.10">
    <property type="entry name" value="Amino acid/polyamine transporter I"/>
    <property type="match status" value="1"/>
</dbReference>
<sequence>MLLDAAILAVACLTGLLLARPRLARLGLWQATITPLASIIGSGFLVLGPVLDASYGGFAPLAMALLCLGAYLLGGAVRFNIARLDATGNRRTRTEDRLETAASWSLAFAYVISVAYYLNLFGAFGVSLTPLHQPVYARALTSLIFLVILGVGWRYGFKALEGLEQISVTLKLAIIAGLILGLLVHWVDAAETAHLAFAPPRETGWSALTLGFGLIVTVQGFETSRYLGSTYDAATRIRSMRWSQWISTAIYLVYVALVAYDMKLPDGHLTETSMVDMMAVVAPILPLLLVAAALSAQFSAAIADTSGCGGLVEEGTRRRVPERWAYAVLVAIGLGITWTSGVFEIISYASRAFALYYALQAAIAMAGARAEGRGVKAAGFAALAVLALLVTVFGTPTEG</sequence>
<feature type="transmembrane region" description="Helical" evidence="1">
    <location>
        <begin position="352"/>
        <end position="370"/>
    </location>
</feature>
<keyword evidence="1" id="KW-1133">Transmembrane helix</keyword>
<feature type="transmembrane region" description="Helical" evidence="1">
    <location>
        <begin position="168"/>
        <end position="187"/>
    </location>
</feature>
<evidence type="ECO:0000256" key="1">
    <source>
        <dbReference type="SAM" id="Phobius"/>
    </source>
</evidence>
<accession>A0A2C9DCB7</accession>
<keyword evidence="1" id="KW-0812">Transmembrane</keyword>
<evidence type="ECO:0000313" key="2">
    <source>
        <dbReference type="EMBL" id="SON57947.1"/>
    </source>
</evidence>
<feature type="transmembrane region" description="Helical" evidence="1">
    <location>
        <begin position="6"/>
        <end position="24"/>
    </location>
</feature>
<gene>
    <name evidence="2" type="ORF">HDIA_4406</name>
</gene>
<keyword evidence="1" id="KW-0472">Membrane</keyword>
<feature type="transmembrane region" description="Helical" evidence="1">
    <location>
        <begin position="377"/>
        <end position="395"/>
    </location>
</feature>
<dbReference type="RefSeq" id="WP_099558130.1">
    <property type="nucleotide sequence ID" value="NZ_LT960614.1"/>
</dbReference>
<proteinExistence type="predicted"/>
<dbReference type="OrthoDB" id="271600at2"/>
<protein>
    <submittedName>
        <fullName evidence="2">Uncharacterized protein</fullName>
    </submittedName>
</protein>
<feature type="transmembrane region" description="Helical" evidence="1">
    <location>
        <begin position="31"/>
        <end position="51"/>
    </location>
</feature>
<evidence type="ECO:0000313" key="3">
    <source>
        <dbReference type="Proteomes" id="UP000223606"/>
    </source>
</evidence>
<reference evidence="3" key="1">
    <citation type="submission" date="2017-09" db="EMBL/GenBank/DDBJ databases">
        <title>Genome sequence of Nannocystis excedens DSM 71.</title>
        <authorList>
            <person name="Blom J."/>
        </authorList>
    </citation>
    <scope>NUCLEOTIDE SEQUENCE [LARGE SCALE GENOMIC DNA]</scope>
    <source>
        <strain evidence="3">type strain: E19</strain>
    </source>
</reference>
<feature type="transmembrane region" description="Helical" evidence="1">
    <location>
        <begin position="324"/>
        <end position="346"/>
    </location>
</feature>
<dbReference type="AlphaFoldDB" id="A0A2C9DCB7"/>
<feature type="transmembrane region" description="Helical" evidence="1">
    <location>
        <begin position="57"/>
        <end position="81"/>
    </location>
</feature>
<name>A0A2C9DCB7_9HYPH</name>
<keyword evidence="3" id="KW-1185">Reference proteome</keyword>
<dbReference type="EMBL" id="LT960614">
    <property type="protein sequence ID" value="SON57947.1"/>
    <property type="molecule type" value="Genomic_DNA"/>
</dbReference>
<feature type="transmembrane region" description="Helical" evidence="1">
    <location>
        <begin position="242"/>
        <end position="260"/>
    </location>
</feature>
<dbReference type="Proteomes" id="UP000223606">
    <property type="component" value="Chromosome 1"/>
</dbReference>
<feature type="transmembrane region" description="Helical" evidence="1">
    <location>
        <begin position="203"/>
        <end position="221"/>
    </location>
</feature>
<feature type="transmembrane region" description="Helical" evidence="1">
    <location>
        <begin position="280"/>
        <end position="303"/>
    </location>
</feature>
<dbReference type="KEGG" id="hdi:HDIA_4406"/>